<dbReference type="Proteomes" id="UP000439903">
    <property type="component" value="Unassembled WGS sequence"/>
</dbReference>
<dbReference type="OrthoDB" id="2427659at2759"/>
<sequence>MTIYQICLWICANPNILQLANHNELIDANYGLQFIPSISSALSTTMQNQTDKISSLFSRFVLNISTSLKDTLVTFATNFKNEKTRPTVSLLQKEEIIAFVNESATLDVLNRWLSAMNIDKLRAQNSISHLCKFIQSAFAVNYRSRDIERTRALDRLTKNFAVPSRNGKNFASNIKL</sequence>
<dbReference type="AlphaFoldDB" id="A0A8H4EK19"/>
<organism evidence="1 2">
    <name type="scientific">Gigaspora margarita</name>
    <dbReference type="NCBI Taxonomy" id="4874"/>
    <lineage>
        <taxon>Eukaryota</taxon>
        <taxon>Fungi</taxon>
        <taxon>Fungi incertae sedis</taxon>
        <taxon>Mucoromycota</taxon>
        <taxon>Glomeromycotina</taxon>
        <taxon>Glomeromycetes</taxon>
        <taxon>Diversisporales</taxon>
        <taxon>Gigasporaceae</taxon>
        <taxon>Gigaspora</taxon>
    </lineage>
</organism>
<accession>A0A8H4EK19</accession>
<keyword evidence="2" id="KW-1185">Reference proteome</keyword>
<evidence type="ECO:0000313" key="2">
    <source>
        <dbReference type="Proteomes" id="UP000439903"/>
    </source>
</evidence>
<evidence type="ECO:0000313" key="1">
    <source>
        <dbReference type="EMBL" id="KAF0500669.1"/>
    </source>
</evidence>
<proteinExistence type="predicted"/>
<gene>
    <name evidence="1" type="ORF">F8M41_020205</name>
</gene>
<reference evidence="1 2" key="1">
    <citation type="journal article" date="2019" name="Environ. Microbiol.">
        <title>At the nexus of three kingdoms: the genome of the mycorrhizal fungus Gigaspora margarita provides insights into plant, endobacterial and fungal interactions.</title>
        <authorList>
            <person name="Venice F."/>
            <person name="Ghignone S."/>
            <person name="Salvioli di Fossalunga A."/>
            <person name="Amselem J."/>
            <person name="Novero M."/>
            <person name="Xianan X."/>
            <person name="Sedzielewska Toro K."/>
            <person name="Morin E."/>
            <person name="Lipzen A."/>
            <person name="Grigoriev I.V."/>
            <person name="Henrissat B."/>
            <person name="Martin F.M."/>
            <person name="Bonfante P."/>
        </authorList>
    </citation>
    <scope>NUCLEOTIDE SEQUENCE [LARGE SCALE GENOMIC DNA]</scope>
    <source>
        <strain evidence="1 2">BEG34</strain>
    </source>
</reference>
<dbReference type="EMBL" id="WTPW01000548">
    <property type="protein sequence ID" value="KAF0500669.1"/>
    <property type="molecule type" value="Genomic_DNA"/>
</dbReference>
<protein>
    <submittedName>
        <fullName evidence="1">Uncharacterized protein</fullName>
    </submittedName>
</protein>
<name>A0A8H4EK19_GIGMA</name>
<comment type="caution">
    <text evidence="1">The sequence shown here is derived from an EMBL/GenBank/DDBJ whole genome shotgun (WGS) entry which is preliminary data.</text>
</comment>